<keyword evidence="2" id="KW-1185">Reference proteome</keyword>
<dbReference type="InterPro" id="IPR004158">
    <property type="entry name" value="DUF247_pln"/>
</dbReference>
<dbReference type="AlphaFoldDB" id="A0ABD1LKW6"/>
<organism evidence="1 2">
    <name type="scientific">Flemingia macrophylla</name>
    <dbReference type="NCBI Taxonomy" id="520843"/>
    <lineage>
        <taxon>Eukaryota</taxon>
        <taxon>Viridiplantae</taxon>
        <taxon>Streptophyta</taxon>
        <taxon>Embryophyta</taxon>
        <taxon>Tracheophyta</taxon>
        <taxon>Spermatophyta</taxon>
        <taxon>Magnoliopsida</taxon>
        <taxon>eudicotyledons</taxon>
        <taxon>Gunneridae</taxon>
        <taxon>Pentapetalae</taxon>
        <taxon>rosids</taxon>
        <taxon>fabids</taxon>
        <taxon>Fabales</taxon>
        <taxon>Fabaceae</taxon>
        <taxon>Papilionoideae</taxon>
        <taxon>50 kb inversion clade</taxon>
        <taxon>NPAAA clade</taxon>
        <taxon>indigoferoid/millettioid clade</taxon>
        <taxon>Phaseoleae</taxon>
        <taxon>Flemingia</taxon>
    </lineage>
</organism>
<sequence>MNQISTPKIQRVPALLRQNERFMKYCLPKMISFGPIHHGSEILKQGEHYKLLWTSKFVAKYGENQDSDEAAQVLLKRIKDNMKELKEEFADDVILAWNEDYLAWMLFVDGCSLLHFMENIDDYCPQALNLKLDQLMLIRMDTRLLENQLPRRLLEILRKKEGYNLEFLFSNLYGVGASKRHREIVFSVQNPKSTHILDYFRSALLSPEEVMDIDTYNQNEMNTISNHQNDGDEHNNFQIVGGYRLAYKNVRDLKRAGIRVMPNISAKDPFVWNNIQFTSKWFSGAYILPANYFTDSGFSLFRNLIVYEMCPDFHCKYECCSYISFMDSLIDNAEDVKELRLSGVFENLLESDEDLANLFNELSNDLLIKQYCGNLPTDVVAFSKKYVFVKQQIQKHYQNKWKTCAQDVKELRLSDTLINMFARDEDLANLINELGDDLPTKLFDMFRTHSVTFSTKYINVRRQIEKHYINKWRRRLAQGYNTYFGSPWSIIAFFAALV</sequence>
<evidence type="ECO:0000313" key="2">
    <source>
        <dbReference type="Proteomes" id="UP001603857"/>
    </source>
</evidence>
<dbReference type="PANTHER" id="PTHR31549">
    <property type="entry name" value="PROTEIN, PUTATIVE (DUF247)-RELATED-RELATED"/>
    <property type="match status" value="1"/>
</dbReference>
<gene>
    <name evidence="1" type="ORF">Fmac_023234</name>
</gene>
<accession>A0ABD1LKW6</accession>
<dbReference type="Proteomes" id="UP001603857">
    <property type="component" value="Unassembled WGS sequence"/>
</dbReference>
<dbReference type="EMBL" id="JBGMDY010000008">
    <property type="protein sequence ID" value="KAL2324176.1"/>
    <property type="molecule type" value="Genomic_DNA"/>
</dbReference>
<proteinExistence type="predicted"/>
<dbReference type="Pfam" id="PF03140">
    <property type="entry name" value="DUF247"/>
    <property type="match status" value="2"/>
</dbReference>
<dbReference type="PANTHER" id="PTHR31549:SF225">
    <property type="entry name" value="DUF247 DOMAIN PROTEIN"/>
    <property type="match status" value="1"/>
</dbReference>
<comment type="caution">
    <text evidence="1">The sequence shown here is derived from an EMBL/GenBank/DDBJ whole genome shotgun (WGS) entry which is preliminary data.</text>
</comment>
<reference evidence="1 2" key="1">
    <citation type="submission" date="2024-08" db="EMBL/GenBank/DDBJ databases">
        <title>Insights into the chromosomal genome structure of Flemingia macrophylla.</title>
        <authorList>
            <person name="Ding Y."/>
            <person name="Zhao Y."/>
            <person name="Bi W."/>
            <person name="Wu M."/>
            <person name="Zhao G."/>
            <person name="Gong Y."/>
            <person name="Li W."/>
            <person name="Zhang P."/>
        </authorList>
    </citation>
    <scope>NUCLEOTIDE SEQUENCE [LARGE SCALE GENOMIC DNA]</scope>
    <source>
        <strain evidence="1">DYQJB</strain>
        <tissue evidence="1">Leaf</tissue>
    </source>
</reference>
<evidence type="ECO:0000313" key="1">
    <source>
        <dbReference type="EMBL" id="KAL2324176.1"/>
    </source>
</evidence>
<protein>
    <submittedName>
        <fullName evidence="1">Uncharacterized protein</fullName>
    </submittedName>
</protein>
<name>A0ABD1LKW6_9FABA</name>